<dbReference type="Gene3D" id="3.40.50.300">
    <property type="entry name" value="P-loop containing nucleotide triphosphate hydrolases"/>
    <property type="match status" value="1"/>
</dbReference>
<dbReference type="GO" id="GO:0000462">
    <property type="term" value="P:maturation of SSU-rRNA from tricistronic rRNA transcript (SSU-rRNA, 5.8S rRNA, LSU-rRNA)"/>
    <property type="evidence" value="ECO:0007669"/>
    <property type="project" value="TreeGrafter"/>
</dbReference>
<protein>
    <recommendedName>
        <fullName evidence="8">U3 small nucleolar RNA-associated protein 25</fullName>
    </recommendedName>
</protein>
<evidence type="ECO:0000256" key="3">
    <source>
        <dbReference type="ARBA" id="ARBA00023242"/>
    </source>
</evidence>
<evidence type="ECO:0000256" key="2">
    <source>
        <dbReference type="ARBA" id="ARBA00009223"/>
    </source>
</evidence>
<feature type="domain" description="UTP25 NTP hydrolase-like" evidence="5">
    <location>
        <begin position="229"/>
        <end position="480"/>
    </location>
</feature>
<dbReference type="PANTHER" id="PTHR12933:SF0">
    <property type="entry name" value="U3 SMALL NUCLEOLAR RNA-ASSOCIATED PROTEIN 25 HOMOLOG"/>
    <property type="match status" value="1"/>
</dbReference>
<dbReference type="Pfam" id="PF06862">
    <property type="entry name" value="Utp25_C"/>
    <property type="match status" value="1"/>
</dbReference>
<reference evidence="7" key="1">
    <citation type="journal article" date="2013" name="Science">
        <title>Gene transfer from bacteria and archaea facilitated evolution of an extremophilic eukaryote.</title>
        <authorList>
            <person name="Schonknecht G."/>
            <person name="Chen W.H."/>
            <person name="Ternes C.M."/>
            <person name="Barbier G.G."/>
            <person name="Shrestha R.P."/>
            <person name="Stanke M."/>
            <person name="Brautigam A."/>
            <person name="Baker B.J."/>
            <person name="Banfield J.F."/>
            <person name="Garavito R.M."/>
            <person name="Carr K."/>
            <person name="Wilkerson C."/>
            <person name="Rensing S.A."/>
            <person name="Gagneul D."/>
            <person name="Dickenson N.E."/>
            <person name="Oesterhelt C."/>
            <person name="Lercher M.J."/>
            <person name="Weber A.P."/>
        </authorList>
    </citation>
    <scope>NUCLEOTIDE SEQUENCE [LARGE SCALE GENOMIC DNA]</scope>
    <source>
        <strain evidence="7">074W</strain>
    </source>
</reference>
<name>M2VSZ9_GALSU</name>
<gene>
    <name evidence="6" type="ORF">Gasu_60620</name>
</gene>
<dbReference type="InterPro" id="IPR010678">
    <property type="entry name" value="UTP25"/>
</dbReference>
<dbReference type="Pfam" id="PF22916">
    <property type="entry name" value="UTP25_NTPase-like"/>
    <property type="match status" value="1"/>
</dbReference>
<evidence type="ECO:0008006" key="8">
    <source>
        <dbReference type="Google" id="ProtNLM"/>
    </source>
</evidence>
<proteinExistence type="inferred from homology"/>
<dbReference type="InterPro" id="IPR027417">
    <property type="entry name" value="P-loop_NTPase"/>
</dbReference>
<dbReference type="KEGG" id="gsl:Gasu_60620"/>
<evidence type="ECO:0000259" key="4">
    <source>
        <dbReference type="Pfam" id="PF06862"/>
    </source>
</evidence>
<comment type="subcellular location">
    <subcellularLocation>
        <location evidence="1">Nucleus</location>
        <location evidence="1">Nucleolus</location>
    </subcellularLocation>
</comment>
<dbReference type="RefSeq" id="XP_005702806.1">
    <property type="nucleotide sequence ID" value="XM_005702749.1"/>
</dbReference>
<dbReference type="PANTHER" id="PTHR12933">
    <property type="entry name" value="ORF PROTEIN-RELATED"/>
    <property type="match status" value="1"/>
</dbReference>
<evidence type="ECO:0000313" key="6">
    <source>
        <dbReference type="EMBL" id="EME26286.1"/>
    </source>
</evidence>
<dbReference type="InterPro" id="IPR053940">
    <property type="entry name" value="UTP25_NTPase-like"/>
</dbReference>
<evidence type="ECO:0000259" key="5">
    <source>
        <dbReference type="Pfam" id="PF22916"/>
    </source>
</evidence>
<dbReference type="AlphaFoldDB" id="M2VSZ9"/>
<accession>M2VSZ9</accession>
<dbReference type="GeneID" id="17085270"/>
<feature type="domain" description="UTP25 C-terminal" evidence="4">
    <location>
        <begin position="499"/>
        <end position="670"/>
    </location>
</feature>
<keyword evidence="3" id="KW-0539">Nucleus</keyword>
<dbReference type="InterPro" id="IPR053939">
    <property type="entry name" value="UTP25_C"/>
</dbReference>
<evidence type="ECO:0000256" key="1">
    <source>
        <dbReference type="ARBA" id="ARBA00004604"/>
    </source>
</evidence>
<sequence length="676" mass="79928">MRRKRDPSQKLLKTSWKRNKGLRSQRQLLKKWEQDDLKTCSDSQAMQHLMSPYDEESLEAPLEKLQKLLSTNPNYSSVSQSLNDSEEKRKSVLAPKVQLEEIECSRESTNMASAMERERQHFQKHLPDTDLDSASLYTRQRQKLDSFDAVDWYISKYSDRSIVNSFQQGERLSLSSLGWKQKMIQRVVSLREPIHGNPKVCTRMEERWTGLVCSHWMDGILELPDYCLQSKLVRPIYLAHAITYILRCRQRIIRNNKIQQTIEPSSLLSSERLKDQGFTRPRVLILLPMRNVAYDVVSMLLELLKDRFIRNYERFQREFYEESLKEDISKPLDYIQVFQGNTDDDFSMGIRMGASIKLFSDYYHSDMIVASPLGLKRLMEREDLEKSPKHSGADLLSNIEICIVERADVMEMQNWEHLRCVFERMNHLPKGLHGTDISRVTQRALEAKTKYYRQTIFISNYIFHHLLSLFRTHCHNIEGKARYIPHHLGIVSNKDWKERISIRIRQTFEKLPPSNSLKDSVVCRREFFIEKVLSRYSIHRNQTLIFIPSYFDYIQIRNIFYQKQKSGELSFETLCEYSSQKHIAQVKKDNSKQFYLMTERFYFYYRETLSGISNLIFYQLPEHGLFYEELVRSLENAPFIPTVLILYDHLDALSMERIVGTNEANKILNKSLYILG</sequence>
<dbReference type="STRING" id="130081.M2VSZ9"/>
<dbReference type="eggNOG" id="KOG2340">
    <property type="taxonomic scope" value="Eukaryota"/>
</dbReference>
<dbReference type="Proteomes" id="UP000030680">
    <property type="component" value="Unassembled WGS sequence"/>
</dbReference>
<dbReference type="OrthoDB" id="10264378at2759"/>
<comment type="similarity">
    <text evidence="2">Belongs to the UTP25 family.</text>
</comment>
<keyword evidence="7" id="KW-1185">Reference proteome</keyword>
<dbReference type="GO" id="GO:0034511">
    <property type="term" value="F:U3 snoRNA binding"/>
    <property type="evidence" value="ECO:0007669"/>
    <property type="project" value="InterPro"/>
</dbReference>
<dbReference type="GO" id="GO:0019843">
    <property type="term" value="F:rRNA binding"/>
    <property type="evidence" value="ECO:0007669"/>
    <property type="project" value="TreeGrafter"/>
</dbReference>
<dbReference type="GO" id="GO:0032040">
    <property type="term" value="C:small-subunit processome"/>
    <property type="evidence" value="ECO:0007669"/>
    <property type="project" value="TreeGrafter"/>
</dbReference>
<evidence type="ECO:0000313" key="7">
    <source>
        <dbReference type="Proteomes" id="UP000030680"/>
    </source>
</evidence>
<organism evidence="6 7">
    <name type="scientific">Galdieria sulphuraria</name>
    <name type="common">Red alga</name>
    <dbReference type="NCBI Taxonomy" id="130081"/>
    <lineage>
        <taxon>Eukaryota</taxon>
        <taxon>Rhodophyta</taxon>
        <taxon>Bangiophyceae</taxon>
        <taxon>Galdieriales</taxon>
        <taxon>Galdieriaceae</taxon>
        <taxon>Galdieria</taxon>
    </lineage>
</organism>
<dbReference type="EMBL" id="KB454554">
    <property type="protein sequence ID" value="EME26286.1"/>
    <property type="molecule type" value="Genomic_DNA"/>
</dbReference>
<dbReference type="Gramene" id="EME26286">
    <property type="protein sequence ID" value="EME26286"/>
    <property type="gene ID" value="Gasu_60620"/>
</dbReference>